<proteinExistence type="predicted"/>
<reference evidence="2" key="1">
    <citation type="submission" date="2021-07" db="EMBL/GenBank/DDBJ databases">
        <authorList>
            <person name="Wang H."/>
            <person name="Liu F."/>
        </authorList>
    </citation>
    <scope>NUCLEOTIDE SEQUENCE</scope>
    <source>
        <strain evidence="2">CNS000531</strain>
    </source>
</reference>
<dbReference type="GO" id="GO:0005739">
    <property type="term" value="C:mitochondrion"/>
    <property type="evidence" value="ECO:0007669"/>
    <property type="project" value="UniProtKB-ARBA"/>
</dbReference>
<dbReference type="PANTHER" id="PTHR36181">
    <property type="entry name" value="INTRON-ENCODED ENDONUCLEASE AI3-RELATED"/>
    <property type="match status" value="1"/>
</dbReference>
<dbReference type="InterPro" id="IPR004860">
    <property type="entry name" value="LAGLIDADG_dom"/>
</dbReference>
<dbReference type="GO" id="GO:0004519">
    <property type="term" value="F:endonuclease activity"/>
    <property type="evidence" value="ECO:0007669"/>
    <property type="project" value="InterPro"/>
</dbReference>
<evidence type="ECO:0000259" key="1">
    <source>
        <dbReference type="Pfam" id="PF00961"/>
    </source>
</evidence>
<dbReference type="AlphaFoldDB" id="A0A8K1HSV6"/>
<keyword evidence="2" id="KW-0496">Mitochondrion</keyword>
<gene>
    <name evidence="2" type="primary">orf263</name>
</gene>
<protein>
    <recommendedName>
        <fullName evidence="1">Homing endonuclease LAGLIDADG domain-containing protein</fullName>
    </recommendedName>
</protein>
<dbReference type="EMBL" id="MZ571476">
    <property type="protein sequence ID" value="UBR43410.1"/>
    <property type="molecule type" value="Genomic_DNA"/>
</dbReference>
<name>A0A8K1HSV6_ULVIN</name>
<organism evidence="2">
    <name type="scientific">Ulva intestinalis</name>
    <name type="common">Hollow green nori</name>
    <name type="synonym">Enteromorpha intestinalis</name>
    <dbReference type="NCBI Taxonomy" id="3116"/>
    <lineage>
        <taxon>Eukaryota</taxon>
        <taxon>Viridiplantae</taxon>
        <taxon>Chlorophyta</taxon>
        <taxon>core chlorophytes</taxon>
        <taxon>Ulvophyceae</taxon>
        <taxon>OUU clade</taxon>
        <taxon>Ulvales</taxon>
        <taxon>Ulvaceae</taxon>
        <taxon>Ulva</taxon>
    </lineage>
</organism>
<sequence>MTLHNSTITNICEYLGKHKSPENDVQLGYYLAGLIEGDGCFSYKKLEIAFHEKDNSAAYSLRIQLGFGQIYTYSQNKKAVRFTISNKKGLKRVLDLINGKLVSTEKVNQLIAKGYESRLGCKILNASLNISLTNHWLAGFLDADGSIGIFVANSKTHKHKKSVRLEIKFTQKDKHILSLIASVFEVKSISKDKKSIHRLKLTGSNKIRTMINYLDSYHLQTIKYTQYTIFRRCARYVESKQHLEPNGLEKIFRFKRSLQNVYN</sequence>
<dbReference type="Gene3D" id="3.10.28.10">
    <property type="entry name" value="Homing endonucleases"/>
    <property type="match status" value="2"/>
</dbReference>
<dbReference type="SUPFAM" id="SSF55608">
    <property type="entry name" value="Homing endonucleases"/>
    <property type="match status" value="2"/>
</dbReference>
<feature type="domain" description="Homing endonuclease LAGLIDADG" evidence="1">
    <location>
        <begin position="31"/>
        <end position="109"/>
    </location>
</feature>
<dbReference type="PANTHER" id="PTHR36181:SF3">
    <property type="entry name" value="INTRON-ENCODED DNA ENDONUCLEASE AI5 BETA"/>
    <property type="match status" value="1"/>
</dbReference>
<dbReference type="InterPro" id="IPR027434">
    <property type="entry name" value="Homing_endonucl"/>
</dbReference>
<dbReference type="GeneID" id="68661669"/>
<dbReference type="Pfam" id="PF00961">
    <property type="entry name" value="LAGLIDADG_1"/>
    <property type="match status" value="2"/>
</dbReference>
<dbReference type="RefSeq" id="YP_010216389.1">
    <property type="nucleotide sequence ID" value="NC_058886.1"/>
</dbReference>
<evidence type="ECO:0000313" key="2">
    <source>
        <dbReference type="EMBL" id="UBR43410.1"/>
    </source>
</evidence>
<feature type="domain" description="Homing endonuclease LAGLIDADG" evidence="1">
    <location>
        <begin position="137"/>
        <end position="232"/>
    </location>
</feature>
<dbReference type="InterPro" id="IPR051289">
    <property type="entry name" value="LAGLIDADG_Endonuclease"/>
</dbReference>
<geneLocation type="mitochondrion" evidence="2"/>
<accession>A0A8K1HSV6</accession>